<dbReference type="SUPFAM" id="SSF57716">
    <property type="entry name" value="Glucocorticoid receptor-like (DNA-binding domain)"/>
    <property type="match status" value="1"/>
</dbReference>
<dbReference type="InterPro" id="IPR027417">
    <property type="entry name" value="P-loop_NTPase"/>
</dbReference>
<evidence type="ECO:0000256" key="6">
    <source>
        <dbReference type="ARBA" id="ARBA00022777"/>
    </source>
</evidence>
<dbReference type="PANTHER" id="PTHR11441">
    <property type="entry name" value="THYMIDINE KINASE"/>
    <property type="match status" value="1"/>
</dbReference>
<dbReference type="Gene3D" id="3.30.60.20">
    <property type="match status" value="1"/>
</dbReference>
<evidence type="ECO:0000256" key="7">
    <source>
        <dbReference type="ARBA" id="ARBA00022840"/>
    </source>
</evidence>
<evidence type="ECO:0000256" key="8">
    <source>
        <dbReference type="RuleBase" id="RU000544"/>
    </source>
</evidence>
<dbReference type="GeneID" id="39988392"/>
<evidence type="ECO:0000256" key="10">
    <source>
        <dbReference type="SAM" id="MobiDB-lite"/>
    </source>
</evidence>
<dbReference type="AlphaFoldDB" id="A0A1X0NMJ7"/>
<accession>A0A1X0NMJ7</accession>
<evidence type="ECO:0000256" key="4">
    <source>
        <dbReference type="ARBA" id="ARBA00022679"/>
    </source>
</evidence>
<evidence type="ECO:0000256" key="5">
    <source>
        <dbReference type="ARBA" id="ARBA00022741"/>
    </source>
</evidence>
<keyword evidence="3 8" id="KW-0237">DNA synthesis</keyword>
<dbReference type="PANTHER" id="PTHR11441:SF0">
    <property type="entry name" value="THYMIDINE KINASE, CYTOSOLIC"/>
    <property type="match status" value="1"/>
</dbReference>
<dbReference type="Pfam" id="PF00265">
    <property type="entry name" value="TK"/>
    <property type="match status" value="2"/>
</dbReference>
<evidence type="ECO:0000256" key="3">
    <source>
        <dbReference type="ARBA" id="ARBA00022634"/>
    </source>
</evidence>
<dbReference type="RefSeq" id="XP_028880011.1">
    <property type="nucleotide sequence ID" value="XM_029028612.1"/>
</dbReference>
<keyword evidence="5 8" id="KW-0547">Nucleotide-binding</keyword>
<dbReference type="OrthoDB" id="439028at2759"/>
<feature type="region of interest" description="Disordered" evidence="10">
    <location>
        <begin position="85"/>
        <end position="119"/>
    </location>
</feature>
<dbReference type="PROSITE" id="PS00603">
    <property type="entry name" value="TK_CELLULAR_TYPE"/>
    <property type="match status" value="1"/>
</dbReference>
<keyword evidence="6 8" id="KW-0418">Kinase</keyword>
<dbReference type="InterPro" id="IPR001267">
    <property type="entry name" value="Thymidine_kinase"/>
</dbReference>
<gene>
    <name evidence="11" type="ORF">TM35_000311310</name>
</gene>
<comment type="catalytic activity">
    <reaction evidence="8">
        <text>thymidine + ATP = dTMP + ADP + H(+)</text>
        <dbReference type="Rhea" id="RHEA:19129"/>
        <dbReference type="ChEBI" id="CHEBI:15378"/>
        <dbReference type="ChEBI" id="CHEBI:17748"/>
        <dbReference type="ChEBI" id="CHEBI:30616"/>
        <dbReference type="ChEBI" id="CHEBI:63528"/>
        <dbReference type="ChEBI" id="CHEBI:456216"/>
        <dbReference type="EC" id="2.7.1.21"/>
    </reaction>
</comment>
<dbReference type="Gene3D" id="3.40.50.300">
    <property type="entry name" value="P-loop containing nucleotide triphosphate hydrolases"/>
    <property type="match status" value="2"/>
</dbReference>
<evidence type="ECO:0000256" key="2">
    <source>
        <dbReference type="ARBA" id="ARBA00012118"/>
    </source>
</evidence>
<dbReference type="EC" id="2.7.1.21" evidence="2 8"/>
<dbReference type="EMBL" id="NBCO01000031">
    <property type="protein sequence ID" value="ORC85945.1"/>
    <property type="molecule type" value="Genomic_DNA"/>
</dbReference>
<evidence type="ECO:0000256" key="1">
    <source>
        <dbReference type="ARBA" id="ARBA00007587"/>
    </source>
</evidence>
<protein>
    <recommendedName>
        <fullName evidence="2 8">Thymidine kinase</fullName>
        <ecNumber evidence="2 8">2.7.1.21</ecNumber>
    </recommendedName>
</protein>
<dbReference type="InterPro" id="IPR020633">
    <property type="entry name" value="Thymidine_kinase_CS"/>
</dbReference>
<organism evidence="11 12">
    <name type="scientific">Trypanosoma theileri</name>
    <dbReference type="NCBI Taxonomy" id="67003"/>
    <lineage>
        <taxon>Eukaryota</taxon>
        <taxon>Discoba</taxon>
        <taxon>Euglenozoa</taxon>
        <taxon>Kinetoplastea</taxon>
        <taxon>Metakinetoplastina</taxon>
        <taxon>Trypanosomatida</taxon>
        <taxon>Trypanosomatidae</taxon>
        <taxon>Trypanosoma</taxon>
    </lineage>
</organism>
<comment type="caution">
    <text evidence="11">The sequence shown here is derived from an EMBL/GenBank/DDBJ whole genome shotgun (WGS) entry which is preliminary data.</text>
</comment>
<dbReference type="STRING" id="67003.A0A1X0NMJ7"/>
<reference evidence="11 12" key="1">
    <citation type="submission" date="2017-03" db="EMBL/GenBank/DDBJ databases">
        <title>An alternative strategy for trypanosome survival in the mammalian bloodstream revealed through genome and transcriptome analysis of the ubiquitous bovine parasite Trypanosoma (Megatrypanum) theileri.</title>
        <authorList>
            <person name="Kelly S."/>
            <person name="Ivens A."/>
            <person name="Mott A."/>
            <person name="O'Neill E."/>
            <person name="Emms D."/>
            <person name="Macleod O."/>
            <person name="Voorheis P."/>
            <person name="Matthews J."/>
            <person name="Matthews K."/>
            <person name="Carrington M."/>
        </authorList>
    </citation>
    <scope>NUCLEOTIDE SEQUENCE [LARGE SCALE GENOMIC DNA]</scope>
    <source>
        <strain evidence="11">Edinburgh</strain>
    </source>
</reference>
<evidence type="ECO:0000256" key="9">
    <source>
        <dbReference type="RuleBase" id="RU004165"/>
    </source>
</evidence>
<dbReference type="Proteomes" id="UP000192257">
    <property type="component" value="Unassembled WGS sequence"/>
</dbReference>
<dbReference type="SUPFAM" id="SSF52540">
    <property type="entry name" value="P-loop containing nucleoside triphosphate hydrolases"/>
    <property type="match status" value="1"/>
</dbReference>
<keyword evidence="4 8" id="KW-0808">Transferase</keyword>
<proteinExistence type="inferred from homology"/>
<evidence type="ECO:0000313" key="12">
    <source>
        <dbReference type="Proteomes" id="UP000192257"/>
    </source>
</evidence>
<keyword evidence="7 8" id="KW-0067">ATP-binding</keyword>
<dbReference type="GO" id="GO:0071897">
    <property type="term" value="P:DNA biosynthetic process"/>
    <property type="evidence" value="ECO:0007669"/>
    <property type="project" value="UniProtKB-KW"/>
</dbReference>
<keyword evidence="12" id="KW-1185">Reference proteome</keyword>
<sequence>MFAGKTSTLIQRVSRLRSAGYRCLVVTHSIDTRYHNNNEGDIHNDYTDATSRSVWLSSHAYGLRYPTDVALSTLWELHQGELPSNVNNTNYHHHNKKNNSTENEDNETQEEKREDVSTNTELKANKTLLDWRNYSVIAIDEGQFFPDLYSFCSTVVAAGKHILVASLDGDCHQQSFGEVHRLLPLCESVQKLSAICMKCRTREAFFTQRRVEMPQQVVVGGVELYETVCRFCLDQPQKRGFTVSLKQEKEKQEEEEEKKE</sequence>
<evidence type="ECO:0000313" key="11">
    <source>
        <dbReference type="EMBL" id="ORC85945.1"/>
    </source>
</evidence>
<dbReference type="GO" id="GO:0004797">
    <property type="term" value="F:thymidine kinase activity"/>
    <property type="evidence" value="ECO:0007669"/>
    <property type="project" value="UniProtKB-EC"/>
</dbReference>
<comment type="similarity">
    <text evidence="1 9">Belongs to the thymidine kinase family.</text>
</comment>
<dbReference type="GO" id="GO:0005524">
    <property type="term" value="F:ATP binding"/>
    <property type="evidence" value="ECO:0007669"/>
    <property type="project" value="UniProtKB-KW"/>
</dbReference>
<dbReference type="GO" id="GO:0046104">
    <property type="term" value="P:thymidine metabolic process"/>
    <property type="evidence" value="ECO:0007669"/>
    <property type="project" value="TreeGrafter"/>
</dbReference>
<dbReference type="VEuPathDB" id="TriTrypDB:TM35_000311310"/>
<name>A0A1X0NMJ7_9TRYP</name>